<dbReference type="KEGG" id="vg:26623298"/>
<keyword evidence="2" id="KW-1185">Reference proteome</keyword>
<proteinExistence type="predicted"/>
<protein>
    <submittedName>
        <fullName evidence="1">Uncharacterized protein</fullName>
    </submittedName>
</protein>
<evidence type="ECO:0000313" key="2">
    <source>
        <dbReference type="Proteomes" id="UP000032690"/>
    </source>
</evidence>
<name>A0A0D3MWA3_9CAUD</name>
<reference evidence="1 2" key="1">
    <citation type="journal article" date="2015" name="Appl. Environ. Microbiol.">
        <title>Two Phages, phiIPLA-RODI and phiIPLA-C1C, Lyse Mono- and Dual-Species Staphylococcal Biofilms.</title>
        <authorList>
            <person name="Gutierrez D."/>
            <person name="Vandenheuvel D."/>
            <person name="Martinez B."/>
            <person name="Rodriguez A."/>
            <person name="Lavigne R."/>
            <person name="Garcia P."/>
        </authorList>
    </citation>
    <scope>NUCLEOTIDE SEQUENCE [LARGE SCALE GENOMIC DNA]</scope>
</reference>
<dbReference type="Proteomes" id="UP000032690">
    <property type="component" value="Segment"/>
</dbReference>
<dbReference type="EMBL" id="KP027446">
    <property type="protein sequence ID" value="AJA42152.1"/>
    <property type="molecule type" value="Genomic_DNA"/>
</dbReference>
<evidence type="ECO:0000313" key="1">
    <source>
        <dbReference type="EMBL" id="AJA42152.1"/>
    </source>
</evidence>
<dbReference type="RefSeq" id="YP_009196026.1">
    <property type="nucleotide sequence ID" value="NC_028765.1"/>
</dbReference>
<accession>A0A0D3MWA3</accession>
<organism evidence="1 2">
    <name type="scientific">Staphylococcus phage phiIPLA-RODI</name>
    <dbReference type="NCBI Taxonomy" id="1572703"/>
    <lineage>
        <taxon>Viruses</taxon>
        <taxon>Duplodnaviria</taxon>
        <taxon>Heunggongvirae</taxon>
        <taxon>Uroviricota</taxon>
        <taxon>Caudoviricetes</taxon>
        <taxon>Herelleviridae</taxon>
        <taxon>Twortvirinae</taxon>
        <taxon>Kayvirus</taxon>
        <taxon>Kayvirus rodi</taxon>
    </lineage>
</organism>
<sequence>MEHQIYIILYTEYNNEVEDEASVNEKYFTNKDDAIHQLEKEGFKHVCDDEYSLAWYLQAEIVLLEKEEL</sequence>
<dbReference type="GeneID" id="26623298"/>